<evidence type="ECO:0000313" key="8">
    <source>
        <dbReference type="EMBL" id="CAH1443847.1"/>
    </source>
</evidence>
<dbReference type="GO" id="GO:0004386">
    <property type="term" value="F:helicase activity"/>
    <property type="evidence" value="ECO:0007669"/>
    <property type="project" value="UniProtKB-KW"/>
</dbReference>
<keyword evidence="2" id="KW-0347">Helicase</keyword>
<evidence type="ECO:0000259" key="6">
    <source>
        <dbReference type="PROSITE" id="PS50067"/>
    </source>
</evidence>
<sequence>MIRYLALNEADRMLDMGFEPQIRKIVEQTDMPPPAGRQTMLFSATFPREIQRLTSDFLSNYIFLTMGRVGSSTDLIVQRVEFVQETDKRSHLMDLLHARIDNGSGKQPLTFLSRQKKEPNHLNIGYVAIRFPLLQFMETEHNRGHVPYRDSKLTRILQPALGGNANTTIICNITLAQIHADETKSNLVTDSNVKTVMESAMSCQ</sequence>
<dbReference type="SMART" id="SM00129">
    <property type="entry name" value="KISc"/>
    <property type="match status" value="1"/>
</dbReference>
<dbReference type="PROSITE" id="PS50067">
    <property type="entry name" value="KINESIN_MOTOR_2"/>
    <property type="match status" value="1"/>
</dbReference>
<name>A0AAU9P174_9ASTR</name>
<dbReference type="InterPro" id="IPR014001">
    <property type="entry name" value="Helicase_ATP-bd"/>
</dbReference>
<dbReference type="Pfam" id="PF00225">
    <property type="entry name" value="Kinesin"/>
    <property type="match status" value="1"/>
</dbReference>
<dbReference type="PRINTS" id="PR00380">
    <property type="entry name" value="KINESINHEAVY"/>
</dbReference>
<dbReference type="Pfam" id="PF00270">
    <property type="entry name" value="DEAD"/>
    <property type="match status" value="1"/>
</dbReference>
<dbReference type="SUPFAM" id="SSF52540">
    <property type="entry name" value="P-loop containing nucleoside triphosphate hydrolases"/>
    <property type="match status" value="2"/>
</dbReference>
<evidence type="ECO:0000256" key="3">
    <source>
        <dbReference type="ARBA" id="ARBA00022884"/>
    </source>
</evidence>
<organism evidence="8 9">
    <name type="scientific">Lactuca virosa</name>
    <dbReference type="NCBI Taxonomy" id="75947"/>
    <lineage>
        <taxon>Eukaryota</taxon>
        <taxon>Viridiplantae</taxon>
        <taxon>Streptophyta</taxon>
        <taxon>Embryophyta</taxon>
        <taxon>Tracheophyta</taxon>
        <taxon>Spermatophyta</taxon>
        <taxon>Magnoliopsida</taxon>
        <taxon>eudicotyledons</taxon>
        <taxon>Gunneridae</taxon>
        <taxon>Pentapetalae</taxon>
        <taxon>asterids</taxon>
        <taxon>campanulids</taxon>
        <taxon>Asterales</taxon>
        <taxon>Asteraceae</taxon>
        <taxon>Cichorioideae</taxon>
        <taxon>Cichorieae</taxon>
        <taxon>Lactucinae</taxon>
        <taxon>Lactuca</taxon>
    </lineage>
</organism>
<dbReference type="PANTHER" id="PTHR47958">
    <property type="entry name" value="ATP-DEPENDENT RNA HELICASE DBP3"/>
    <property type="match status" value="1"/>
</dbReference>
<feature type="domain" description="Kinesin motor" evidence="6">
    <location>
        <begin position="139"/>
        <end position="196"/>
    </location>
</feature>
<dbReference type="GO" id="GO:0007018">
    <property type="term" value="P:microtubule-based movement"/>
    <property type="evidence" value="ECO:0007669"/>
    <property type="project" value="InterPro"/>
</dbReference>
<keyword evidence="2" id="KW-0067">ATP-binding</keyword>
<accession>A0AAU9P174</accession>
<evidence type="ECO:0000256" key="2">
    <source>
        <dbReference type="ARBA" id="ARBA00022806"/>
    </source>
</evidence>
<dbReference type="InterPro" id="IPR027417">
    <property type="entry name" value="P-loop_NTPase"/>
</dbReference>
<dbReference type="AlphaFoldDB" id="A0AAU9P174"/>
<dbReference type="InterPro" id="IPR001752">
    <property type="entry name" value="Kinesin_motor_dom"/>
</dbReference>
<keyword evidence="3" id="KW-0694">RNA-binding</keyword>
<comment type="similarity">
    <text evidence="5">Belongs to the TRAFAC class myosin-kinesin ATPase superfamily. Kinesin family.</text>
</comment>
<evidence type="ECO:0008006" key="10">
    <source>
        <dbReference type="Google" id="ProtNLM"/>
    </source>
</evidence>
<dbReference type="GO" id="GO:0016787">
    <property type="term" value="F:hydrolase activity"/>
    <property type="evidence" value="ECO:0007669"/>
    <property type="project" value="UniProtKB-KW"/>
</dbReference>
<dbReference type="Gene3D" id="1.20.58.1980">
    <property type="match status" value="1"/>
</dbReference>
<dbReference type="EMBL" id="CAKMRJ010005523">
    <property type="protein sequence ID" value="CAH1443847.1"/>
    <property type="molecule type" value="Genomic_DNA"/>
</dbReference>
<evidence type="ECO:0000313" key="9">
    <source>
        <dbReference type="Proteomes" id="UP001157418"/>
    </source>
</evidence>
<proteinExistence type="inferred from homology"/>
<keyword evidence="9" id="KW-1185">Reference proteome</keyword>
<gene>
    <name evidence="8" type="ORF">LVIROSA_LOCUS29732</name>
</gene>
<keyword evidence="2" id="KW-0547">Nucleotide-binding</keyword>
<evidence type="ECO:0000256" key="5">
    <source>
        <dbReference type="PROSITE-ProRule" id="PRU00283"/>
    </source>
</evidence>
<dbReference type="Proteomes" id="UP001157418">
    <property type="component" value="Unassembled WGS sequence"/>
</dbReference>
<reference evidence="8 9" key="1">
    <citation type="submission" date="2022-01" db="EMBL/GenBank/DDBJ databases">
        <authorList>
            <person name="Xiong W."/>
            <person name="Schranz E."/>
        </authorList>
    </citation>
    <scope>NUCLEOTIDE SEQUENCE [LARGE SCALE GENOMIC DNA]</scope>
</reference>
<evidence type="ECO:0000256" key="1">
    <source>
        <dbReference type="ARBA" id="ARBA00022801"/>
    </source>
</evidence>
<dbReference type="GO" id="GO:0003723">
    <property type="term" value="F:RNA binding"/>
    <property type="evidence" value="ECO:0007669"/>
    <property type="project" value="UniProtKB-KW"/>
</dbReference>
<dbReference type="PROSITE" id="PS51192">
    <property type="entry name" value="HELICASE_ATP_BIND_1"/>
    <property type="match status" value="1"/>
</dbReference>
<dbReference type="InterPro" id="IPR011545">
    <property type="entry name" value="DEAD/DEAH_box_helicase_dom"/>
</dbReference>
<dbReference type="GO" id="GO:0005524">
    <property type="term" value="F:ATP binding"/>
    <property type="evidence" value="ECO:0007669"/>
    <property type="project" value="InterPro"/>
</dbReference>
<comment type="caution">
    <text evidence="8">The sequence shown here is derived from an EMBL/GenBank/DDBJ whole genome shotgun (WGS) entry which is preliminary data.</text>
</comment>
<evidence type="ECO:0000259" key="7">
    <source>
        <dbReference type="PROSITE" id="PS51192"/>
    </source>
</evidence>
<comment type="caution">
    <text evidence="5">Lacks conserved residue(s) required for the propagation of feature annotation.</text>
</comment>
<keyword evidence="4" id="KW-0505">Motor protein</keyword>
<dbReference type="GO" id="GO:0003777">
    <property type="term" value="F:microtubule motor activity"/>
    <property type="evidence" value="ECO:0007669"/>
    <property type="project" value="InterPro"/>
</dbReference>
<keyword evidence="1" id="KW-0378">Hydrolase</keyword>
<evidence type="ECO:0000256" key="4">
    <source>
        <dbReference type="ARBA" id="ARBA00023175"/>
    </source>
</evidence>
<dbReference type="Gene3D" id="3.40.50.300">
    <property type="entry name" value="P-loop containing nucleotide triphosphate hydrolases"/>
    <property type="match status" value="1"/>
</dbReference>
<dbReference type="GO" id="GO:0008017">
    <property type="term" value="F:microtubule binding"/>
    <property type="evidence" value="ECO:0007669"/>
    <property type="project" value="InterPro"/>
</dbReference>
<protein>
    <recommendedName>
        <fullName evidence="10">Helicase ATP-binding domain-containing protein</fullName>
    </recommendedName>
</protein>
<feature type="domain" description="Helicase ATP-binding" evidence="7">
    <location>
        <begin position="1"/>
        <end position="64"/>
    </location>
</feature>